<reference evidence="2 3" key="1">
    <citation type="submission" date="2019-02" db="EMBL/GenBank/DDBJ databases">
        <title>Deep-cultivation of Planctomycetes and their phenomic and genomic characterization uncovers novel biology.</title>
        <authorList>
            <person name="Wiegand S."/>
            <person name="Jogler M."/>
            <person name="Boedeker C."/>
            <person name="Pinto D."/>
            <person name="Vollmers J."/>
            <person name="Rivas-Marin E."/>
            <person name="Kohn T."/>
            <person name="Peeters S.H."/>
            <person name="Heuer A."/>
            <person name="Rast P."/>
            <person name="Oberbeckmann S."/>
            <person name="Bunk B."/>
            <person name="Jeske O."/>
            <person name="Meyerdierks A."/>
            <person name="Storesund J.E."/>
            <person name="Kallscheuer N."/>
            <person name="Luecker S."/>
            <person name="Lage O.M."/>
            <person name="Pohl T."/>
            <person name="Merkel B.J."/>
            <person name="Hornburger P."/>
            <person name="Mueller R.-W."/>
            <person name="Bruemmer F."/>
            <person name="Labrenz M."/>
            <person name="Spormann A.M."/>
            <person name="Op Den Camp H."/>
            <person name="Overmann J."/>
            <person name="Amann R."/>
            <person name="Jetten M.S.M."/>
            <person name="Mascher T."/>
            <person name="Medema M.H."/>
            <person name="Devos D.P."/>
            <person name="Kaster A.-K."/>
            <person name="Ovreas L."/>
            <person name="Rohde M."/>
            <person name="Galperin M.Y."/>
            <person name="Jogler C."/>
        </authorList>
    </citation>
    <scope>NUCLEOTIDE SEQUENCE [LARGE SCALE GENOMIC DNA]</scope>
    <source>
        <strain evidence="2 3">KOR34</strain>
    </source>
</reference>
<dbReference type="Pfam" id="PF12006">
    <property type="entry name" value="DUF3500"/>
    <property type="match status" value="1"/>
</dbReference>
<dbReference type="PANTHER" id="PTHR37489">
    <property type="entry name" value="DUF3500 DOMAIN-CONTAINING PROTEIN"/>
    <property type="match status" value="1"/>
</dbReference>
<dbReference type="EMBL" id="SIHJ01000005">
    <property type="protein sequence ID" value="TWT30209.1"/>
    <property type="molecule type" value="Genomic_DNA"/>
</dbReference>
<dbReference type="AlphaFoldDB" id="A0A5C5UWG2"/>
<dbReference type="RefSeq" id="WP_146568580.1">
    <property type="nucleotide sequence ID" value="NZ_SIHJ01000005.1"/>
</dbReference>
<dbReference type="PANTHER" id="PTHR37489:SF1">
    <property type="entry name" value="DUF3500 DOMAIN-CONTAINING PROTEIN"/>
    <property type="match status" value="1"/>
</dbReference>
<feature type="chain" id="PRO_5022866407" description="DUF3500 domain-containing protein" evidence="1">
    <location>
        <begin position="20"/>
        <end position="342"/>
    </location>
</feature>
<dbReference type="InterPro" id="IPR021889">
    <property type="entry name" value="DUF3500"/>
</dbReference>
<dbReference type="Proteomes" id="UP000316714">
    <property type="component" value="Unassembled WGS sequence"/>
</dbReference>
<dbReference type="PROSITE" id="PS51257">
    <property type="entry name" value="PROKAR_LIPOPROTEIN"/>
    <property type="match status" value="1"/>
</dbReference>
<proteinExistence type="predicted"/>
<protein>
    <recommendedName>
        <fullName evidence="4">DUF3500 domain-containing protein</fullName>
    </recommendedName>
</protein>
<gene>
    <name evidence="2" type="ORF">KOR34_47670</name>
</gene>
<evidence type="ECO:0000313" key="2">
    <source>
        <dbReference type="EMBL" id="TWT30209.1"/>
    </source>
</evidence>
<keyword evidence="1" id="KW-0732">Signal</keyword>
<evidence type="ECO:0008006" key="4">
    <source>
        <dbReference type="Google" id="ProtNLM"/>
    </source>
</evidence>
<organism evidence="2 3">
    <name type="scientific">Posidoniimonas corsicana</name>
    <dbReference type="NCBI Taxonomy" id="1938618"/>
    <lineage>
        <taxon>Bacteria</taxon>
        <taxon>Pseudomonadati</taxon>
        <taxon>Planctomycetota</taxon>
        <taxon>Planctomycetia</taxon>
        <taxon>Pirellulales</taxon>
        <taxon>Lacipirellulaceae</taxon>
        <taxon>Posidoniimonas</taxon>
    </lineage>
</organism>
<comment type="caution">
    <text evidence="2">The sequence shown here is derived from an EMBL/GenBank/DDBJ whole genome shotgun (WGS) entry which is preliminary data.</text>
</comment>
<feature type="signal peptide" evidence="1">
    <location>
        <begin position="1"/>
        <end position="19"/>
    </location>
</feature>
<dbReference type="OrthoDB" id="581140at2"/>
<name>A0A5C5UWG2_9BACT</name>
<evidence type="ECO:0000256" key="1">
    <source>
        <dbReference type="SAM" id="SignalP"/>
    </source>
</evidence>
<accession>A0A5C5UWG2</accession>
<sequence precursor="true">MKTLLLVPLVLLAACPALGAETPHTPTAVVAQAVEAADSFIATLNDAQRKAVRFDFSDDEQRRRWSNLPAGMYPRNGLRWGDLNQQQRDAAMQLFSATLSPRGVQQVIDNMQGDEVLKQQGGGGRADFGADAYYLSILGTPSADTPWMWQFGGHHLAINATLVGDQVTLSPSLTGGQPVDYEVDGRQVRQLAEEEDLSFELIGSLSPDQRQAAILGDHHANMIYGPGKEGAKPKPEGLNAGKLDDRQRELLLSLIEARIGVLNQTHAERAMQAIKQNLAETWFSWYGPTTPGAAATFRVQGPTLLMEYSPQHLGGDDTQHTHAMYRDPANDYGAAWVKQADR</sequence>
<evidence type="ECO:0000313" key="3">
    <source>
        <dbReference type="Proteomes" id="UP000316714"/>
    </source>
</evidence>
<keyword evidence="3" id="KW-1185">Reference proteome</keyword>